<dbReference type="AlphaFoldDB" id="A0A8B9PG93"/>
<evidence type="ECO:0000256" key="1">
    <source>
        <dbReference type="SAM" id="MobiDB-lite"/>
    </source>
</evidence>
<proteinExistence type="predicted"/>
<accession>A0A8B9PG93</accession>
<reference evidence="2" key="1">
    <citation type="submission" date="2025-08" db="UniProtKB">
        <authorList>
            <consortium name="Ensembl"/>
        </authorList>
    </citation>
    <scope>IDENTIFICATION</scope>
</reference>
<dbReference type="Ensembl" id="ENSAOWT00000011943.1">
    <property type="protein sequence ID" value="ENSAOWP00000010508.1"/>
    <property type="gene ID" value="ENSAOWG00000007237.1"/>
</dbReference>
<protein>
    <submittedName>
        <fullName evidence="2">Uncharacterized protein</fullName>
    </submittedName>
</protein>
<keyword evidence="3" id="KW-1185">Reference proteome</keyword>
<evidence type="ECO:0000313" key="3">
    <source>
        <dbReference type="Proteomes" id="UP000694424"/>
    </source>
</evidence>
<organism evidence="2 3">
    <name type="scientific">Apteryx owenii</name>
    <name type="common">Little spotted kiwi</name>
    <dbReference type="NCBI Taxonomy" id="8824"/>
    <lineage>
        <taxon>Eukaryota</taxon>
        <taxon>Metazoa</taxon>
        <taxon>Chordata</taxon>
        <taxon>Craniata</taxon>
        <taxon>Vertebrata</taxon>
        <taxon>Euteleostomi</taxon>
        <taxon>Archelosauria</taxon>
        <taxon>Archosauria</taxon>
        <taxon>Dinosauria</taxon>
        <taxon>Saurischia</taxon>
        <taxon>Theropoda</taxon>
        <taxon>Coelurosauria</taxon>
        <taxon>Aves</taxon>
        <taxon>Palaeognathae</taxon>
        <taxon>Apterygiformes</taxon>
        <taxon>Apterygidae</taxon>
        <taxon>Apteryx</taxon>
    </lineage>
</organism>
<feature type="region of interest" description="Disordered" evidence="1">
    <location>
        <begin position="1"/>
        <end position="44"/>
    </location>
</feature>
<reference evidence="2" key="2">
    <citation type="submission" date="2025-09" db="UniProtKB">
        <authorList>
            <consortium name="Ensembl"/>
        </authorList>
    </citation>
    <scope>IDENTIFICATION</scope>
</reference>
<feature type="compositionally biased region" description="Pro residues" evidence="1">
    <location>
        <begin position="19"/>
        <end position="29"/>
    </location>
</feature>
<name>A0A8B9PG93_APTOW</name>
<sequence>NARIRRLLTASPGVSALAPPRPKSTPPQSPASVPNTPAPPQRTASLLATAKSKDGGTELEQRLLYVLLPFPAPACSISCLRLPPSTYRFRNRTGEKGRARLARSQLNFTYVLPSVKMSCETRHVFYQSTPAPKEGGIFVAAD</sequence>
<evidence type="ECO:0000313" key="2">
    <source>
        <dbReference type="Ensembl" id="ENSAOWP00000010508.1"/>
    </source>
</evidence>
<dbReference type="Proteomes" id="UP000694424">
    <property type="component" value="Unplaced"/>
</dbReference>